<evidence type="ECO:0000256" key="9">
    <source>
        <dbReference type="ARBA" id="ARBA00038474"/>
    </source>
</evidence>
<organism evidence="13 14">
    <name type="scientific">Mortierella isabellina</name>
    <name type="common">Filamentous fungus</name>
    <name type="synonym">Umbelopsis isabellina</name>
    <dbReference type="NCBI Taxonomy" id="91625"/>
    <lineage>
        <taxon>Eukaryota</taxon>
        <taxon>Fungi</taxon>
        <taxon>Fungi incertae sedis</taxon>
        <taxon>Mucoromycota</taxon>
        <taxon>Mucoromycotina</taxon>
        <taxon>Umbelopsidomycetes</taxon>
        <taxon>Umbelopsidales</taxon>
        <taxon>Umbelopsidaceae</taxon>
        <taxon>Umbelopsis</taxon>
    </lineage>
</organism>
<comment type="caution">
    <text evidence="13">The sequence shown here is derived from an EMBL/GenBank/DDBJ whole genome shotgun (WGS) entry which is preliminary data.</text>
</comment>
<keyword evidence="6" id="KW-0805">Transcription regulation</keyword>
<dbReference type="EMBL" id="JAEPQZ010000006">
    <property type="protein sequence ID" value="KAG2180169.1"/>
    <property type="molecule type" value="Genomic_DNA"/>
</dbReference>
<evidence type="ECO:0000256" key="5">
    <source>
        <dbReference type="ARBA" id="ARBA00022833"/>
    </source>
</evidence>
<dbReference type="PROSITE" id="PS50157">
    <property type="entry name" value="ZINC_FINGER_C2H2_2"/>
    <property type="match status" value="2"/>
</dbReference>
<evidence type="ECO:0000256" key="6">
    <source>
        <dbReference type="ARBA" id="ARBA00023015"/>
    </source>
</evidence>
<evidence type="ECO:0000313" key="14">
    <source>
        <dbReference type="Proteomes" id="UP000654370"/>
    </source>
</evidence>
<dbReference type="Gene3D" id="3.30.160.60">
    <property type="entry name" value="Classic Zinc Finger"/>
    <property type="match status" value="2"/>
</dbReference>
<dbReference type="InterPro" id="IPR036236">
    <property type="entry name" value="Znf_C2H2_sf"/>
</dbReference>
<dbReference type="PROSITE" id="PS00028">
    <property type="entry name" value="ZINC_FINGER_C2H2_1"/>
    <property type="match status" value="2"/>
</dbReference>
<sequence length="303" mass="33555">MSIQFLLQDGGDEWSHDEATSTSNLSASIPSLVAPPYPIHPPHELAPVNSLPVDIQALSISGRPKYPPAVPQPSNSADTRYMLPHTHLTYSRTRQHSHARSFSDFTHPYPSSHPPSSSARPSAPYLAAPHLCQHRRAISANTADFYTDSSWQPAECTSTATNTNSSKFKNIAPSPTRAKSALINTTDTTPDSPQDSNDEDEYEEERSPSPSNSSSSSSVNMGVDSNGRPNRYQCTYCQKAFSRPSSLRIHTYTHTGERPYVCDAPNCGRRFSVQSNMRRHLRVHRMGRQTKRYRGGTTHPAHP</sequence>
<dbReference type="SMART" id="SM00355">
    <property type="entry name" value="ZnF_C2H2"/>
    <property type="match status" value="2"/>
</dbReference>
<gene>
    <name evidence="13" type="ORF">INT43_003958</name>
</gene>
<feature type="compositionally biased region" description="Low complexity" evidence="11">
    <location>
        <begin position="208"/>
        <end position="218"/>
    </location>
</feature>
<dbReference type="FunFam" id="3.30.160.60:FF:001289">
    <property type="entry name" value="Zinc finger protein 574"/>
    <property type="match status" value="1"/>
</dbReference>
<keyword evidence="3" id="KW-0677">Repeat</keyword>
<feature type="region of interest" description="Disordered" evidence="11">
    <location>
        <begin position="157"/>
        <end position="227"/>
    </location>
</feature>
<evidence type="ECO:0000313" key="13">
    <source>
        <dbReference type="EMBL" id="KAG2180169.1"/>
    </source>
</evidence>
<feature type="compositionally biased region" description="Polar residues" evidence="11">
    <location>
        <begin position="157"/>
        <end position="168"/>
    </location>
</feature>
<evidence type="ECO:0000256" key="4">
    <source>
        <dbReference type="ARBA" id="ARBA00022771"/>
    </source>
</evidence>
<evidence type="ECO:0000256" key="10">
    <source>
        <dbReference type="PROSITE-ProRule" id="PRU00042"/>
    </source>
</evidence>
<evidence type="ECO:0000259" key="12">
    <source>
        <dbReference type="PROSITE" id="PS50157"/>
    </source>
</evidence>
<feature type="domain" description="C2H2-type" evidence="12">
    <location>
        <begin position="260"/>
        <end position="289"/>
    </location>
</feature>
<dbReference type="GO" id="GO:0000978">
    <property type="term" value="F:RNA polymerase II cis-regulatory region sequence-specific DNA binding"/>
    <property type="evidence" value="ECO:0007669"/>
    <property type="project" value="TreeGrafter"/>
</dbReference>
<dbReference type="PANTHER" id="PTHR23233">
    <property type="entry name" value="SAL-LIKE PROTEIN"/>
    <property type="match status" value="1"/>
</dbReference>
<dbReference type="GO" id="GO:0008270">
    <property type="term" value="F:zinc ion binding"/>
    <property type="evidence" value="ECO:0007669"/>
    <property type="project" value="UniProtKB-KW"/>
</dbReference>
<dbReference type="OrthoDB" id="6077919at2759"/>
<accession>A0A8H7PVB5</accession>
<evidence type="ECO:0000256" key="7">
    <source>
        <dbReference type="ARBA" id="ARBA00023163"/>
    </source>
</evidence>
<proteinExistence type="inferred from homology"/>
<reference evidence="13" key="1">
    <citation type="submission" date="2020-12" db="EMBL/GenBank/DDBJ databases">
        <title>Metabolic potential, ecology and presence of endohyphal bacteria is reflected in genomic diversity of Mucoromycotina.</title>
        <authorList>
            <person name="Muszewska A."/>
            <person name="Okrasinska A."/>
            <person name="Steczkiewicz K."/>
            <person name="Drgas O."/>
            <person name="Orlowska M."/>
            <person name="Perlinska-Lenart U."/>
            <person name="Aleksandrzak-Piekarczyk T."/>
            <person name="Szatraj K."/>
            <person name="Zielenkiewicz U."/>
            <person name="Pilsyk S."/>
            <person name="Malc E."/>
            <person name="Mieczkowski P."/>
            <person name="Kruszewska J.S."/>
            <person name="Biernat P."/>
            <person name="Pawlowska J."/>
        </authorList>
    </citation>
    <scope>NUCLEOTIDE SEQUENCE</scope>
    <source>
        <strain evidence="13">WA0000067209</strain>
    </source>
</reference>
<feature type="region of interest" description="Disordered" evidence="11">
    <location>
        <begin position="89"/>
        <end position="124"/>
    </location>
</feature>
<keyword evidence="8" id="KW-0539">Nucleus</keyword>
<feature type="compositionally biased region" description="Low complexity" evidence="11">
    <location>
        <begin position="184"/>
        <end position="195"/>
    </location>
</feature>
<feature type="compositionally biased region" description="Low complexity" evidence="11">
    <location>
        <begin position="107"/>
        <end position="124"/>
    </location>
</feature>
<evidence type="ECO:0000256" key="8">
    <source>
        <dbReference type="ARBA" id="ARBA00023242"/>
    </source>
</evidence>
<keyword evidence="4 10" id="KW-0863">Zinc-finger</keyword>
<protein>
    <recommendedName>
        <fullName evidence="12">C2H2-type domain-containing protein</fullName>
    </recommendedName>
</protein>
<dbReference type="Proteomes" id="UP000654370">
    <property type="component" value="Unassembled WGS sequence"/>
</dbReference>
<comment type="subcellular location">
    <subcellularLocation>
        <location evidence="1">Nucleus</location>
    </subcellularLocation>
</comment>
<keyword evidence="14" id="KW-1185">Reference proteome</keyword>
<dbReference type="AlphaFoldDB" id="A0A8H7PVB5"/>
<dbReference type="GO" id="GO:0005634">
    <property type="term" value="C:nucleus"/>
    <property type="evidence" value="ECO:0007669"/>
    <property type="project" value="UniProtKB-SubCell"/>
</dbReference>
<keyword evidence="7" id="KW-0804">Transcription</keyword>
<evidence type="ECO:0000256" key="1">
    <source>
        <dbReference type="ARBA" id="ARBA00004123"/>
    </source>
</evidence>
<dbReference type="InterPro" id="IPR013087">
    <property type="entry name" value="Znf_C2H2_type"/>
</dbReference>
<feature type="domain" description="C2H2-type" evidence="12">
    <location>
        <begin position="232"/>
        <end position="259"/>
    </location>
</feature>
<keyword evidence="2" id="KW-0479">Metal-binding</keyword>
<dbReference type="FunFam" id="3.30.160.60:FF:000744">
    <property type="entry name" value="zinc finger E-box-binding homeobox 1"/>
    <property type="match status" value="1"/>
</dbReference>
<evidence type="ECO:0000256" key="2">
    <source>
        <dbReference type="ARBA" id="ARBA00022723"/>
    </source>
</evidence>
<dbReference type="Pfam" id="PF00096">
    <property type="entry name" value="zf-C2H2"/>
    <property type="match status" value="2"/>
</dbReference>
<dbReference type="PANTHER" id="PTHR23233:SF84">
    <property type="entry name" value="FI23031P1"/>
    <property type="match status" value="1"/>
</dbReference>
<comment type="similarity">
    <text evidence="9">Belongs to the sal C2H2-type zinc-finger protein family.</text>
</comment>
<evidence type="ECO:0000256" key="3">
    <source>
        <dbReference type="ARBA" id="ARBA00022737"/>
    </source>
</evidence>
<dbReference type="SUPFAM" id="SSF57667">
    <property type="entry name" value="beta-beta-alpha zinc fingers"/>
    <property type="match status" value="1"/>
</dbReference>
<name>A0A8H7PVB5_MORIS</name>
<evidence type="ECO:0000256" key="11">
    <source>
        <dbReference type="SAM" id="MobiDB-lite"/>
    </source>
</evidence>
<keyword evidence="5" id="KW-0862">Zinc</keyword>
<dbReference type="InterPro" id="IPR051565">
    <property type="entry name" value="Sal_C2H2-zinc-finger"/>
</dbReference>
<dbReference type="GO" id="GO:0000981">
    <property type="term" value="F:DNA-binding transcription factor activity, RNA polymerase II-specific"/>
    <property type="evidence" value="ECO:0007669"/>
    <property type="project" value="TreeGrafter"/>
</dbReference>